<dbReference type="InterPro" id="IPR004843">
    <property type="entry name" value="Calcineurin-like_PHP"/>
</dbReference>
<dbReference type="SUPFAM" id="SSF56300">
    <property type="entry name" value="Metallo-dependent phosphatases"/>
    <property type="match status" value="1"/>
</dbReference>
<dbReference type="GO" id="GO:0000298">
    <property type="term" value="F:endopolyphosphatase activity"/>
    <property type="evidence" value="ECO:0007669"/>
    <property type="project" value="TreeGrafter"/>
</dbReference>
<gene>
    <name evidence="2" type="ORF">LSH36_12g20041</name>
</gene>
<dbReference type="GO" id="GO:0005737">
    <property type="term" value="C:cytoplasm"/>
    <property type="evidence" value="ECO:0007669"/>
    <property type="project" value="TreeGrafter"/>
</dbReference>
<dbReference type="InterPro" id="IPR050126">
    <property type="entry name" value="Ap4A_hydrolase"/>
</dbReference>
<dbReference type="PANTHER" id="PTHR42850">
    <property type="entry name" value="METALLOPHOSPHOESTERASE"/>
    <property type="match status" value="1"/>
</dbReference>
<dbReference type="EMBL" id="JAODUP010000012">
    <property type="protein sequence ID" value="KAK2169143.1"/>
    <property type="molecule type" value="Genomic_DNA"/>
</dbReference>
<organism evidence="2 3">
    <name type="scientific">Paralvinella palmiformis</name>
    <dbReference type="NCBI Taxonomy" id="53620"/>
    <lineage>
        <taxon>Eukaryota</taxon>
        <taxon>Metazoa</taxon>
        <taxon>Spiralia</taxon>
        <taxon>Lophotrochozoa</taxon>
        <taxon>Annelida</taxon>
        <taxon>Polychaeta</taxon>
        <taxon>Sedentaria</taxon>
        <taxon>Canalipalpata</taxon>
        <taxon>Terebellida</taxon>
        <taxon>Terebelliformia</taxon>
        <taxon>Alvinellidae</taxon>
        <taxon>Paralvinella</taxon>
    </lineage>
</organism>
<dbReference type="GO" id="GO:0006798">
    <property type="term" value="P:polyphosphate catabolic process"/>
    <property type="evidence" value="ECO:0007669"/>
    <property type="project" value="TreeGrafter"/>
</dbReference>
<comment type="caution">
    <text evidence="2">The sequence shown here is derived from an EMBL/GenBank/DDBJ whole genome shotgun (WGS) entry which is preliminary data.</text>
</comment>
<dbReference type="InterPro" id="IPR006186">
    <property type="entry name" value="Ser/Thr-sp_prot-phosphatase"/>
</dbReference>
<dbReference type="PRINTS" id="PR00114">
    <property type="entry name" value="STPHPHTASE"/>
</dbReference>
<evidence type="ECO:0000259" key="1">
    <source>
        <dbReference type="Pfam" id="PF00149"/>
    </source>
</evidence>
<dbReference type="Gene3D" id="3.60.21.10">
    <property type="match status" value="1"/>
</dbReference>
<dbReference type="Pfam" id="PF00149">
    <property type="entry name" value="Metallophos"/>
    <property type="match status" value="1"/>
</dbReference>
<evidence type="ECO:0000313" key="3">
    <source>
        <dbReference type="Proteomes" id="UP001208570"/>
    </source>
</evidence>
<dbReference type="GO" id="GO:0016791">
    <property type="term" value="F:phosphatase activity"/>
    <property type="evidence" value="ECO:0007669"/>
    <property type="project" value="TreeGrafter"/>
</dbReference>
<dbReference type="Proteomes" id="UP001208570">
    <property type="component" value="Unassembled WGS sequence"/>
</dbReference>
<keyword evidence="3" id="KW-1185">Reference proteome</keyword>
<dbReference type="PANTHER" id="PTHR42850:SF4">
    <property type="entry name" value="ZINC-DEPENDENT ENDOPOLYPHOSPHATASE"/>
    <property type="match status" value="1"/>
</dbReference>
<reference evidence="2" key="1">
    <citation type="journal article" date="2023" name="Mol. Biol. Evol.">
        <title>Third-Generation Sequencing Reveals the Adaptive Role of the Epigenome in Three Deep-Sea Polychaetes.</title>
        <authorList>
            <person name="Perez M."/>
            <person name="Aroh O."/>
            <person name="Sun Y."/>
            <person name="Lan Y."/>
            <person name="Juniper S.K."/>
            <person name="Young C.R."/>
            <person name="Angers B."/>
            <person name="Qian P.Y."/>
        </authorList>
    </citation>
    <scope>NUCLEOTIDE SEQUENCE</scope>
    <source>
        <strain evidence="2">P08H-3</strain>
    </source>
</reference>
<sequence>MGAVLSSLLIAVPQNPCKIAKYKDMPPPKCVHMTLGEEDLRNKTIIIVGDVHGCLEELQELIRLTEVKYDDKCLYIFVGDIINKGPKNVETLHFIQKLGAYVVRGNHEERVIKEWNDLKSGRLPTFTMNYSWMEELSESDMNYIMAFPYTITIPSRSITVVHAGLSAWKNINSQKPKHMVTMRNIVGIDNIDPLESEETDRGVPWASVWPGPQHVYFGHDAKRRLQVYPYATGLDTGCVYGGSLSAVNASLPGTVIVSVPARCNYKEY</sequence>
<dbReference type="CDD" id="cd00144">
    <property type="entry name" value="MPP_PPP_family"/>
    <property type="match status" value="1"/>
</dbReference>
<dbReference type="InterPro" id="IPR029052">
    <property type="entry name" value="Metallo-depent_PP-like"/>
</dbReference>
<dbReference type="AlphaFoldDB" id="A0AAD9KCI4"/>
<proteinExistence type="predicted"/>
<name>A0AAD9KCI4_9ANNE</name>
<accession>A0AAD9KCI4</accession>
<evidence type="ECO:0000313" key="2">
    <source>
        <dbReference type="EMBL" id="KAK2169143.1"/>
    </source>
</evidence>
<protein>
    <recommendedName>
        <fullName evidence="1">Calcineurin-like phosphoesterase domain-containing protein</fullName>
    </recommendedName>
</protein>
<feature type="domain" description="Calcineurin-like phosphoesterase" evidence="1">
    <location>
        <begin position="44"/>
        <end position="203"/>
    </location>
</feature>